<sequence length="296" mass="33224">MAPNKKIIVITGGAGFIGSNLIEKLLKSKSNKVISLDNYFSGSVKNHLPGAIYRKGHTKDIAKYIHEKPDIIYHLGEYSRVAASLHEPAVVWDLNVAGTFGVLEFWRKHKCKLVYAGSSTKFNPSRVDGTRGRDLAPYTWTKAINTELVKNYARWYGLKYATVYFYNVYGPRERAGQFNGAYGTIIETLKQSYLKNKKCSIRKPGTQTRAFTHVSDTVDGIILAGQYGQGDDYGISAKETYSLLQVAKMFGCQITMAPATKTTRSSKAFDSSKIKKLGWRQKYTLKSYIETIKKSH</sequence>
<evidence type="ECO:0000259" key="2">
    <source>
        <dbReference type="Pfam" id="PF01370"/>
    </source>
</evidence>
<gene>
    <name evidence="3" type="ORF">A2406_00450</name>
</gene>
<dbReference type="Proteomes" id="UP000177626">
    <property type="component" value="Unassembled WGS sequence"/>
</dbReference>
<dbReference type="EMBL" id="MHKQ01000016">
    <property type="protein sequence ID" value="OGY93817.1"/>
    <property type="molecule type" value="Genomic_DNA"/>
</dbReference>
<dbReference type="InterPro" id="IPR036291">
    <property type="entry name" value="NAD(P)-bd_dom_sf"/>
</dbReference>
<evidence type="ECO:0000313" key="3">
    <source>
        <dbReference type="EMBL" id="OGY93817.1"/>
    </source>
</evidence>
<organism evidence="3 4">
    <name type="scientific">Candidatus Komeilibacteria bacterium RIFOXYC1_FULL_37_11</name>
    <dbReference type="NCBI Taxonomy" id="1798555"/>
    <lineage>
        <taxon>Bacteria</taxon>
        <taxon>Candidatus Komeiliibacteriota</taxon>
    </lineage>
</organism>
<name>A0A1G2C092_9BACT</name>
<dbReference type="Gene3D" id="3.90.25.10">
    <property type="entry name" value="UDP-galactose 4-epimerase, domain 1"/>
    <property type="match status" value="1"/>
</dbReference>
<proteinExistence type="inferred from homology"/>
<accession>A0A1G2C092</accession>
<dbReference type="InterPro" id="IPR001509">
    <property type="entry name" value="Epimerase_deHydtase"/>
</dbReference>
<dbReference type="Pfam" id="PF01370">
    <property type="entry name" value="Epimerase"/>
    <property type="match status" value="1"/>
</dbReference>
<feature type="domain" description="NAD-dependent epimerase/dehydratase" evidence="2">
    <location>
        <begin position="8"/>
        <end position="233"/>
    </location>
</feature>
<dbReference type="PANTHER" id="PTHR43000">
    <property type="entry name" value="DTDP-D-GLUCOSE 4,6-DEHYDRATASE-RELATED"/>
    <property type="match status" value="1"/>
</dbReference>
<evidence type="ECO:0000256" key="1">
    <source>
        <dbReference type="ARBA" id="ARBA00007637"/>
    </source>
</evidence>
<dbReference type="SUPFAM" id="SSF51735">
    <property type="entry name" value="NAD(P)-binding Rossmann-fold domains"/>
    <property type="match status" value="1"/>
</dbReference>
<comment type="caution">
    <text evidence="3">The sequence shown here is derived from an EMBL/GenBank/DDBJ whole genome shotgun (WGS) entry which is preliminary data.</text>
</comment>
<reference evidence="3 4" key="1">
    <citation type="journal article" date="2016" name="Nat. Commun.">
        <title>Thousands of microbial genomes shed light on interconnected biogeochemical processes in an aquifer system.</title>
        <authorList>
            <person name="Anantharaman K."/>
            <person name="Brown C.T."/>
            <person name="Hug L.A."/>
            <person name="Sharon I."/>
            <person name="Castelle C.J."/>
            <person name="Probst A.J."/>
            <person name="Thomas B.C."/>
            <person name="Singh A."/>
            <person name="Wilkins M.J."/>
            <person name="Karaoz U."/>
            <person name="Brodie E.L."/>
            <person name="Williams K.H."/>
            <person name="Hubbard S.S."/>
            <person name="Banfield J.F."/>
        </authorList>
    </citation>
    <scope>NUCLEOTIDE SEQUENCE [LARGE SCALE GENOMIC DNA]</scope>
</reference>
<protein>
    <recommendedName>
        <fullName evidence="2">NAD-dependent epimerase/dehydratase domain-containing protein</fullName>
    </recommendedName>
</protein>
<evidence type="ECO:0000313" key="4">
    <source>
        <dbReference type="Proteomes" id="UP000177626"/>
    </source>
</evidence>
<dbReference type="AlphaFoldDB" id="A0A1G2C092"/>
<dbReference type="Gene3D" id="3.40.50.720">
    <property type="entry name" value="NAD(P)-binding Rossmann-like Domain"/>
    <property type="match status" value="1"/>
</dbReference>
<comment type="similarity">
    <text evidence="1">Belongs to the NAD(P)-dependent epimerase/dehydratase family.</text>
</comment>